<dbReference type="Gene3D" id="3.40.50.2300">
    <property type="match status" value="2"/>
</dbReference>
<gene>
    <name evidence="1" type="primary">gntR_1</name>
    <name evidence="1" type="ORF">NCTC5908_00113</name>
</gene>
<accession>A0A336N5D5</accession>
<dbReference type="InterPro" id="IPR028082">
    <property type="entry name" value="Peripla_BP_I"/>
</dbReference>
<sequence length="67" mass="7139">MPKQIAVAGFHGHDVGQSITPQLATVITPRLDIGRVAAQELLARIDNIPAQSAIINLGYQIHLGESI</sequence>
<organism evidence="1 2">
    <name type="scientific">Aggregatibacter aphrophilus</name>
    <name type="common">Haemophilus aphrophilus</name>
    <dbReference type="NCBI Taxonomy" id="732"/>
    <lineage>
        <taxon>Bacteria</taxon>
        <taxon>Pseudomonadati</taxon>
        <taxon>Pseudomonadota</taxon>
        <taxon>Gammaproteobacteria</taxon>
        <taxon>Pasteurellales</taxon>
        <taxon>Pasteurellaceae</taxon>
        <taxon>Aggregatibacter</taxon>
    </lineage>
</organism>
<protein>
    <submittedName>
        <fullName evidence="1">Gluconate utilization system GNT-I transcriptional repressor</fullName>
    </submittedName>
</protein>
<dbReference type="SUPFAM" id="SSF53822">
    <property type="entry name" value="Periplasmic binding protein-like I"/>
    <property type="match status" value="1"/>
</dbReference>
<dbReference type="AlphaFoldDB" id="A0A336N5D5"/>
<proteinExistence type="predicted"/>
<dbReference type="EMBL" id="UFSP01000001">
    <property type="protein sequence ID" value="SSY92863.1"/>
    <property type="molecule type" value="Genomic_DNA"/>
</dbReference>
<dbReference type="GO" id="GO:0003677">
    <property type="term" value="F:DNA binding"/>
    <property type="evidence" value="ECO:0007669"/>
    <property type="project" value="UniProtKB-KW"/>
</dbReference>
<evidence type="ECO:0000313" key="1">
    <source>
        <dbReference type="EMBL" id="SSY92863.1"/>
    </source>
</evidence>
<evidence type="ECO:0000313" key="2">
    <source>
        <dbReference type="Proteomes" id="UP000253728"/>
    </source>
</evidence>
<dbReference type="Proteomes" id="UP000253728">
    <property type="component" value="Unassembled WGS sequence"/>
</dbReference>
<reference evidence="1 2" key="1">
    <citation type="submission" date="2018-06" db="EMBL/GenBank/DDBJ databases">
        <authorList>
            <consortium name="Pathogen Informatics"/>
            <person name="Doyle S."/>
        </authorList>
    </citation>
    <scope>NUCLEOTIDE SEQUENCE [LARGE SCALE GENOMIC DNA]</scope>
    <source>
        <strain evidence="1 2">NCTC5908</strain>
    </source>
</reference>
<name>A0A336N5D5_AGGAP</name>